<dbReference type="AlphaFoldDB" id="A0A8W8NGN6"/>
<reference evidence="2" key="1">
    <citation type="submission" date="2022-08" db="UniProtKB">
        <authorList>
            <consortium name="EnsemblMetazoa"/>
        </authorList>
    </citation>
    <scope>IDENTIFICATION</scope>
    <source>
        <strain evidence="2">05x7-T-G4-1.051#20</strain>
    </source>
</reference>
<evidence type="ECO:0000313" key="3">
    <source>
        <dbReference type="Proteomes" id="UP000005408"/>
    </source>
</evidence>
<keyword evidence="3" id="KW-1185">Reference proteome</keyword>
<feature type="compositionally biased region" description="Basic and acidic residues" evidence="1">
    <location>
        <begin position="30"/>
        <end position="43"/>
    </location>
</feature>
<feature type="compositionally biased region" description="Basic and acidic residues" evidence="1">
    <location>
        <begin position="1"/>
        <end position="23"/>
    </location>
</feature>
<feature type="region of interest" description="Disordered" evidence="1">
    <location>
        <begin position="1"/>
        <end position="109"/>
    </location>
</feature>
<dbReference type="Proteomes" id="UP000005408">
    <property type="component" value="Unassembled WGS sequence"/>
</dbReference>
<accession>A0A8W8NGN6</accession>
<proteinExistence type="predicted"/>
<evidence type="ECO:0000313" key="2">
    <source>
        <dbReference type="EnsemblMetazoa" id="G5203.1:cds"/>
    </source>
</evidence>
<evidence type="ECO:0000256" key="1">
    <source>
        <dbReference type="SAM" id="MobiDB-lite"/>
    </source>
</evidence>
<name>A0A8W8NGN6_MAGGI</name>
<dbReference type="EnsemblMetazoa" id="G5203.1">
    <property type="protein sequence ID" value="G5203.1:cds"/>
    <property type="gene ID" value="G5203"/>
</dbReference>
<organism evidence="2 3">
    <name type="scientific">Magallana gigas</name>
    <name type="common">Pacific oyster</name>
    <name type="synonym">Crassostrea gigas</name>
    <dbReference type="NCBI Taxonomy" id="29159"/>
    <lineage>
        <taxon>Eukaryota</taxon>
        <taxon>Metazoa</taxon>
        <taxon>Spiralia</taxon>
        <taxon>Lophotrochozoa</taxon>
        <taxon>Mollusca</taxon>
        <taxon>Bivalvia</taxon>
        <taxon>Autobranchia</taxon>
        <taxon>Pteriomorphia</taxon>
        <taxon>Ostreida</taxon>
        <taxon>Ostreoidea</taxon>
        <taxon>Ostreidae</taxon>
        <taxon>Magallana</taxon>
    </lineage>
</organism>
<protein>
    <submittedName>
        <fullName evidence="2">Uncharacterized protein</fullName>
    </submittedName>
</protein>
<sequence>NQKTESLEREMERQRRVITEHKATISALRRGKDEAPKTFHDGPGEGEPYNPRPQKSSAPLRRSPRKLQSVVRVVTRTNRPKPQQRPWHRSPLDDLFQPDRPFRRSNKRH</sequence>